<comment type="caution">
    <text evidence="1">The sequence shown here is derived from an EMBL/GenBank/DDBJ whole genome shotgun (WGS) entry which is preliminary data.</text>
</comment>
<evidence type="ECO:0000313" key="2">
    <source>
        <dbReference type="Proteomes" id="UP000091857"/>
    </source>
</evidence>
<evidence type="ECO:0000313" key="1">
    <source>
        <dbReference type="EMBL" id="OAY50884.1"/>
    </source>
</evidence>
<gene>
    <name evidence="1" type="ORF">MANES_05G169800v8</name>
</gene>
<organism evidence="1 2">
    <name type="scientific">Manihot esculenta</name>
    <name type="common">Cassava</name>
    <name type="synonym">Jatropha manihot</name>
    <dbReference type="NCBI Taxonomy" id="3983"/>
    <lineage>
        <taxon>Eukaryota</taxon>
        <taxon>Viridiplantae</taxon>
        <taxon>Streptophyta</taxon>
        <taxon>Embryophyta</taxon>
        <taxon>Tracheophyta</taxon>
        <taxon>Spermatophyta</taxon>
        <taxon>Magnoliopsida</taxon>
        <taxon>eudicotyledons</taxon>
        <taxon>Gunneridae</taxon>
        <taxon>Pentapetalae</taxon>
        <taxon>rosids</taxon>
        <taxon>fabids</taxon>
        <taxon>Malpighiales</taxon>
        <taxon>Euphorbiaceae</taxon>
        <taxon>Crotonoideae</taxon>
        <taxon>Manihoteae</taxon>
        <taxon>Manihot</taxon>
    </lineage>
</organism>
<dbReference type="Proteomes" id="UP000091857">
    <property type="component" value="Chromosome 5"/>
</dbReference>
<dbReference type="AlphaFoldDB" id="A0A2C9VZ94"/>
<protein>
    <submittedName>
        <fullName evidence="1">Uncharacterized protein</fullName>
    </submittedName>
</protein>
<dbReference type="EMBL" id="CM004391">
    <property type="protein sequence ID" value="OAY50884.1"/>
    <property type="molecule type" value="Genomic_DNA"/>
</dbReference>
<sequence length="92" mass="10455">MIRAISEWKSQITKVILQWKEAKQTICTCGNCSLASHNVNSGLRGKNIQNHHHILSTRKIVKLELLDMEIAKLRHAQGEVIQKGSSSFMIFK</sequence>
<proteinExistence type="predicted"/>
<reference evidence="2" key="1">
    <citation type="journal article" date="2016" name="Nat. Biotechnol.">
        <title>Sequencing wild and cultivated cassava and related species reveals extensive interspecific hybridization and genetic diversity.</title>
        <authorList>
            <person name="Bredeson J.V."/>
            <person name="Lyons J.B."/>
            <person name="Prochnik S.E."/>
            <person name="Wu G.A."/>
            <person name="Ha C.M."/>
            <person name="Edsinger-Gonzales E."/>
            <person name="Grimwood J."/>
            <person name="Schmutz J."/>
            <person name="Rabbi I.Y."/>
            <person name="Egesi C."/>
            <person name="Nauluvula P."/>
            <person name="Lebot V."/>
            <person name="Ndunguru J."/>
            <person name="Mkamilo G."/>
            <person name="Bart R.S."/>
            <person name="Setter T.L."/>
            <person name="Gleadow R.M."/>
            <person name="Kulakow P."/>
            <person name="Ferguson M.E."/>
            <person name="Rounsley S."/>
            <person name="Rokhsar D.S."/>
        </authorList>
    </citation>
    <scope>NUCLEOTIDE SEQUENCE [LARGE SCALE GENOMIC DNA]</scope>
    <source>
        <strain evidence="2">cv. AM560-2</strain>
    </source>
</reference>
<dbReference type="Gramene" id="Manes.05G169800.1.v8.1">
    <property type="protein sequence ID" value="Manes.05G169800.1.v8.1.CDS"/>
    <property type="gene ID" value="Manes.05G169800.v8.1"/>
</dbReference>
<keyword evidence="2" id="KW-1185">Reference proteome</keyword>
<name>A0A2C9VZ94_MANES</name>
<accession>A0A2C9VZ94</accession>